<proteinExistence type="predicted"/>
<protein>
    <submittedName>
        <fullName evidence="2">Uncharacterized protein</fullName>
    </submittedName>
</protein>
<dbReference type="EMBL" id="CADEAL010004421">
    <property type="protein sequence ID" value="CAB1459216.1"/>
    <property type="molecule type" value="Genomic_DNA"/>
</dbReference>
<organism evidence="2 3">
    <name type="scientific">Pleuronectes platessa</name>
    <name type="common">European plaice</name>
    <dbReference type="NCBI Taxonomy" id="8262"/>
    <lineage>
        <taxon>Eukaryota</taxon>
        <taxon>Metazoa</taxon>
        <taxon>Chordata</taxon>
        <taxon>Craniata</taxon>
        <taxon>Vertebrata</taxon>
        <taxon>Euteleostomi</taxon>
        <taxon>Actinopterygii</taxon>
        <taxon>Neopterygii</taxon>
        <taxon>Teleostei</taxon>
        <taxon>Neoteleostei</taxon>
        <taxon>Acanthomorphata</taxon>
        <taxon>Carangaria</taxon>
        <taxon>Pleuronectiformes</taxon>
        <taxon>Pleuronectoidei</taxon>
        <taxon>Pleuronectidae</taxon>
        <taxon>Pleuronectes</taxon>
    </lineage>
</organism>
<accession>A0A9N7VVU2</accession>
<evidence type="ECO:0000313" key="2">
    <source>
        <dbReference type="EMBL" id="CAB1459216.1"/>
    </source>
</evidence>
<evidence type="ECO:0000313" key="3">
    <source>
        <dbReference type="Proteomes" id="UP001153269"/>
    </source>
</evidence>
<keyword evidence="3" id="KW-1185">Reference proteome</keyword>
<reference evidence="2" key="1">
    <citation type="submission" date="2020-03" db="EMBL/GenBank/DDBJ databases">
        <authorList>
            <person name="Weist P."/>
        </authorList>
    </citation>
    <scope>NUCLEOTIDE SEQUENCE</scope>
</reference>
<evidence type="ECO:0000256" key="1">
    <source>
        <dbReference type="SAM" id="MobiDB-lite"/>
    </source>
</evidence>
<dbReference type="Proteomes" id="UP001153269">
    <property type="component" value="Unassembled WGS sequence"/>
</dbReference>
<dbReference type="AlphaFoldDB" id="A0A9N7VVU2"/>
<gene>
    <name evidence="2" type="ORF">PLEPLA_LOCUS47053</name>
</gene>
<sequence length="130" mass="14818">MKTERVPKLEVLGFIWSIVQRPVRGGLVPPRKKKKKKKKKKRRMEVTLFLDPLTCFPGWQQVGFTGVSSTAAVDHRQPAEQLWDQSPEGRSTDEWRTSGSCISDQIPHFCRSGWVRTPDPEDTSGSRVRG</sequence>
<comment type="caution">
    <text evidence="2">The sequence shown here is derived from an EMBL/GenBank/DDBJ whole genome shotgun (WGS) entry which is preliminary data.</text>
</comment>
<name>A0A9N7VVU2_PLEPL</name>
<feature type="region of interest" description="Disordered" evidence="1">
    <location>
        <begin position="75"/>
        <end position="100"/>
    </location>
</feature>